<dbReference type="HAMAP" id="MF_01286">
    <property type="entry name" value="DGGGP_synth"/>
    <property type="match status" value="1"/>
</dbReference>
<comment type="similarity">
    <text evidence="12">Belongs to the UbiA prenyltransferase family. DGGGP synthase subfamily.</text>
</comment>
<comment type="cofactor">
    <cofactor evidence="12">
        <name>Mg(2+)</name>
        <dbReference type="ChEBI" id="CHEBI:18420"/>
    </cofactor>
</comment>
<feature type="transmembrane region" description="Helical" evidence="12">
    <location>
        <begin position="236"/>
        <end position="254"/>
    </location>
</feature>
<keyword evidence="2 12" id="KW-1003">Cell membrane</keyword>
<comment type="function">
    <text evidence="12">Prenyltransferase that catalyzes the transfer of the geranylgeranyl moiety of geranylgeranyl diphosphate (GGPP) to the C2 hydroxyl of (S)-3-O-geranylgeranylglyceryl phosphate (GGGP). This reaction is the second ether-bond-formation step in the biosynthesis of archaeal membrane lipids.</text>
</comment>
<evidence type="ECO:0000313" key="14">
    <source>
        <dbReference type="Proteomes" id="UP000323537"/>
    </source>
</evidence>
<dbReference type="GO" id="GO:0046474">
    <property type="term" value="P:glycerophospholipid biosynthetic process"/>
    <property type="evidence" value="ECO:0007669"/>
    <property type="project" value="UniProtKB-UniRule"/>
</dbReference>
<keyword evidence="10 12" id="KW-0594">Phospholipid biosynthesis</keyword>
<evidence type="ECO:0000256" key="6">
    <source>
        <dbReference type="ARBA" id="ARBA00022842"/>
    </source>
</evidence>
<proteinExistence type="inferred from homology"/>
<evidence type="ECO:0000256" key="11">
    <source>
        <dbReference type="ARBA" id="ARBA00023264"/>
    </source>
</evidence>
<dbReference type="InterPro" id="IPR044878">
    <property type="entry name" value="UbiA_sf"/>
</dbReference>
<evidence type="ECO:0000256" key="12">
    <source>
        <dbReference type="HAMAP-Rule" id="MF_01286"/>
    </source>
</evidence>
<dbReference type="GO" id="GO:0000287">
    <property type="term" value="F:magnesium ion binding"/>
    <property type="evidence" value="ECO:0007669"/>
    <property type="project" value="UniProtKB-UniRule"/>
</dbReference>
<dbReference type="Pfam" id="PF01040">
    <property type="entry name" value="UbiA"/>
    <property type="match status" value="1"/>
</dbReference>
<comment type="pathway">
    <text evidence="12">Membrane lipid metabolism; glycerophospholipid metabolism.</text>
</comment>
<dbReference type="CDD" id="cd13961">
    <property type="entry name" value="PT_UbiA_DGGGPS"/>
    <property type="match status" value="1"/>
</dbReference>
<dbReference type="InterPro" id="IPR023547">
    <property type="entry name" value="DGGGP_synth"/>
</dbReference>
<keyword evidence="7 12" id="KW-1133">Transmembrane helix</keyword>
<dbReference type="Gene3D" id="1.20.120.1780">
    <property type="entry name" value="UbiA prenyltransferase"/>
    <property type="match status" value="1"/>
</dbReference>
<comment type="subcellular location">
    <subcellularLocation>
        <location evidence="1 12">Cell membrane</location>
        <topology evidence="1 12">Multi-pass membrane protein</topology>
    </subcellularLocation>
</comment>
<keyword evidence="14" id="KW-1185">Reference proteome</keyword>
<evidence type="ECO:0000256" key="7">
    <source>
        <dbReference type="ARBA" id="ARBA00022989"/>
    </source>
</evidence>
<keyword evidence="6 12" id="KW-0460">Magnesium</keyword>
<keyword evidence="9 12" id="KW-0472">Membrane</keyword>
<dbReference type="EMBL" id="FOPZ01000014">
    <property type="protein sequence ID" value="SFH63772.1"/>
    <property type="molecule type" value="Genomic_DNA"/>
</dbReference>
<dbReference type="InterPro" id="IPR050475">
    <property type="entry name" value="Prenyltransferase_related"/>
</dbReference>
<dbReference type="NCBIfam" id="NF009521">
    <property type="entry name" value="PRK12882.1"/>
    <property type="match status" value="1"/>
</dbReference>
<protein>
    <recommendedName>
        <fullName evidence="12">Digeranylgeranylglyceryl phosphate synthase</fullName>
        <shortName evidence="12">DGGGP synthase</shortName>
        <shortName evidence="12">DGGGPS</shortName>
        <ecNumber evidence="12">2.5.1.42</ecNumber>
    </recommendedName>
    <alternativeName>
        <fullName evidence="12">(S)-2,3-di-O-geranylgeranylglyceryl phosphate synthase</fullName>
    </alternativeName>
    <alternativeName>
        <fullName evidence="12">Geranylgeranylglycerol-phosphate geranylgeranyltransferase</fullName>
    </alternativeName>
</protein>
<evidence type="ECO:0000256" key="10">
    <source>
        <dbReference type="ARBA" id="ARBA00023209"/>
    </source>
</evidence>
<dbReference type="AlphaFoldDB" id="A0A1I3BNB5"/>
<accession>A0A1I3BNB5</accession>
<keyword evidence="4 12" id="KW-0808">Transferase</keyword>
<keyword evidence="5 12" id="KW-0812">Transmembrane</keyword>
<keyword evidence="8 12" id="KW-0443">Lipid metabolism</keyword>
<evidence type="ECO:0000256" key="2">
    <source>
        <dbReference type="ARBA" id="ARBA00022475"/>
    </source>
</evidence>
<evidence type="ECO:0000256" key="5">
    <source>
        <dbReference type="ARBA" id="ARBA00022692"/>
    </source>
</evidence>
<keyword evidence="3 12" id="KW-0444">Lipid biosynthesis</keyword>
<dbReference type="UniPathway" id="UPA00940"/>
<dbReference type="InterPro" id="IPR000537">
    <property type="entry name" value="UbiA_prenyltransferase"/>
</dbReference>
<dbReference type="GO" id="GO:0047295">
    <property type="term" value="F:geranylgeranylglycerol-phosphate geranylgeranyltransferase activity"/>
    <property type="evidence" value="ECO:0007669"/>
    <property type="project" value="UniProtKB-UniRule"/>
</dbReference>
<feature type="transmembrane region" description="Helical" evidence="12">
    <location>
        <begin position="211"/>
        <end position="230"/>
    </location>
</feature>
<name>A0A1I3BNB5_9EURY</name>
<sequence length="287" mass="29020">MSRAPVDGNELQDTLRGALELTRPANCVAAGVLTATGAFVAGLGDATLTAAVAVVTTAVAVAAGNAINDYFDREIDAINRPDRPIPRGAVSPRGALALSAALFAAAIGFAALLPVAALAIAAVNLVALVTYTTVFKGTPGLGNALVSYLVGSTFLFGGAAVGSLEAPLVLAALAALSTFTREVIKDVEDLAGDREEGLRTLPVAVGERRSLWIAAGTLLVAVAVSPLPYLLGTFGAVYLVVVAVADAVMLYACYEGFSDPSAAQGHFKYGTFLAAAAFVVGRAAVLI</sequence>
<evidence type="ECO:0000256" key="3">
    <source>
        <dbReference type="ARBA" id="ARBA00022516"/>
    </source>
</evidence>
<reference evidence="13 14" key="1">
    <citation type="submission" date="2016-10" db="EMBL/GenBank/DDBJ databases">
        <authorList>
            <person name="Varghese N."/>
            <person name="Submissions S."/>
        </authorList>
    </citation>
    <scope>NUCLEOTIDE SEQUENCE [LARGE SCALE GENOMIC DNA]</scope>
    <source>
        <strain evidence="13 14">CGMCC 1.6377</strain>
    </source>
</reference>
<dbReference type="EC" id="2.5.1.42" evidence="12"/>
<dbReference type="Proteomes" id="UP000323537">
    <property type="component" value="Unassembled WGS sequence"/>
</dbReference>
<feature type="transmembrane region" description="Helical" evidence="12">
    <location>
        <begin position="266"/>
        <end position="285"/>
    </location>
</feature>
<evidence type="ECO:0000313" key="13">
    <source>
        <dbReference type="EMBL" id="SFH63772.1"/>
    </source>
</evidence>
<dbReference type="PANTHER" id="PTHR42723">
    <property type="entry name" value="CHLOROPHYLL SYNTHASE"/>
    <property type="match status" value="1"/>
</dbReference>
<evidence type="ECO:0000256" key="1">
    <source>
        <dbReference type="ARBA" id="ARBA00004651"/>
    </source>
</evidence>
<feature type="transmembrane region" description="Helical" evidence="12">
    <location>
        <begin position="148"/>
        <end position="176"/>
    </location>
</feature>
<organism evidence="13 14">
    <name type="scientific">Halorubrum aquaticum</name>
    <dbReference type="NCBI Taxonomy" id="387340"/>
    <lineage>
        <taxon>Archaea</taxon>
        <taxon>Methanobacteriati</taxon>
        <taxon>Methanobacteriota</taxon>
        <taxon>Stenosarchaea group</taxon>
        <taxon>Halobacteria</taxon>
        <taxon>Halobacteriales</taxon>
        <taxon>Haloferacaceae</taxon>
        <taxon>Halorubrum</taxon>
    </lineage>
</organism>
<feature type="transmembrane region" description="Helical" evidence="12">
    <location>
        <begin position="95"/>
        <end position="128"/>
    </location>
</feature>
<comment type="catalytic activity">
    <reaction evidence="12">
        <text>sn-3-O-(geranylgeranyl)glycerol 1-phosphate + (2E,6E,10E)-geranylgeranyl diphosphate = 2,3-bis-O-(geranylgeranyl)-sn-glycerol 1-phosphate + diphosphate</text>
        <dbReference type="Rhea" id="RHEA:18109"/>
        <dbReference type="ChEBI" id="CHEBI:33019"/>
        <dbReference type="ChEBI" id="CHEBI:57677"/>
        <dbReference type="ChEBI" id="CHEBI:58756"/>
        <dbReference type="ChEBI" id="CHEBI:58837"/>
        <dbReference type="EC" id="2.5.1.42"/>
    </reaction>
</comment>
<dbReference type="GO" id="GO:0005886">
    <property type="term" value="C:plasma membrane"/>
    <property type="evidence" value="ECO:0007669"/>
    <property type="project" value="UniProtKB-SubCell"/>
</dbReference>
<keyword evidence="11 12" id="KW-1208">Phospholipid metabolism</keyword>
<dbReference type="Gene3D" id="1.10.357.140">
    <property type="entry name" value="UbiA prenyltransferase"/>
    <property type="match status" value="1"/>
</dbReference>
<gene>
    <name evidence="13" type="ORF">SAMN04488066_11412</name>
</gene>
<dbReference type="PANTHER" id="PTHR42723:SF1">
    <property type="entry name" value="CHLOROPHYLL SYNTHASE, CHLOROPLASTIC"/>
    <property type="match status" value="1"/>
</dbReference>
<evidence type="ECO:0000256" key="4">
    <source>
        <dbReference type="ARBA" id="ARBA00022679"/>
    </source>
</evidence>
<evidence type="ECO:0000256" key="8">
    <source>
        <dbReference type="ARBA" id="ARBA00023098"/>
    </source>
</evidence>
<evidence type="ECO:0000256" key="9">
    <source>
        <dbReference type="ARBA" id="ARBA00023136"/>
    </source>
</evidence>